<dbReference type="GO" id="GO:0015031">
    <property type="term" value="P:protein transport"/>
    <property type="evidence" value="ECO:0007669"/>
    <property type="project" value="InterPro"/>
</dbReference>
<dbReference type="RefSeq" id="WP_015203417.1">
    <property type="nucleotide sequence ID" value="NC_019753.1"/>
</dbReference>
<feature type="region of interest" description="Disordered" evidence="1">
    <location>
        <begin position="242"/>
        <end position="264"/>
    </location>
</feature>
<protein>
    <submittedName>
        <fullName evidence="2">Tic22 family protein</fullName>
    </submittedName>
</protein>
<dbReference type="OrthoDB" id="509198at2"/>
<dbReference type="Pfam" id="PF04278">
    <property type="entry name" value="Tic22"/>
    <property type="match status" value="1"/>
</dbReference>
<dbReference type="Gene3D" id="3.40.1350.100">
    <property type="match status" value="2"/>
</dbReference>
<accession>K9VYU0</accession>
<feature type="compositionally biased region" description="Low complexity" evidence="1">
    <location>
        <begin position="244"/>
        <end position="254"/>
    </location>
</feature>
<dbReference type="InterPro" id="IPR007378">
    <property type="entry name" value="Tic22-like"/>
</dbReference>
<dbReference type="STRING" id="1173022.Cri9333_2436"/>
<dbReference type="EMBL" id="CP003620">
    <property type="protein sequence ID" value="AFZ13303.1"/>
    <property type="molecule type" value="Genomic_DNA"/>
</dbReference>
<sequence length="264" mass="28617">MKSFVRLGATLGLVGSTLLGSSFLGNLQALALPAEQVIQKLQTIPVFTVTDAKGSPLVRSIKNAQNKDVSVAGIFISQGDAQGFVDQLKKNNPALGKSVQVSPVSLGEVYRLGQANQNKPDGLNFAFIPKQQQVQSAVNLLRKSGQQVNTFDGTPLFVAKAGKDKGYLTVQQGNQQVIPFFFEQEQLQGMVERFKKQKPELASTVEVQVVNLQGLIQALRDSNKPEINSIVLVPANESMQFLQKASSAPRQAPAPAKPPQNRRR</sequence>
<name>K9VYU0_9CYAN</name>
<organism evidence="2 3">
    <name type="scientific">Crinalium epipsammum PCC 9333</name>
    <dbReference type="NCBI Taxonomy" id="1173022"/>
    <lineage>
        <taxon>Bacteria</taxon>
        <taxon>Bacillati</taxon>
        <taxon>Cyanobacteriota</taxon>
        <taxon>Cyanophyceae</taxon>
        <taxon>Gomontiellales</taxon>
        <taxon>Gomontiellaceae</taxon>
        <taxon>Crinalium</taxon>
    </lineage>
</organism>
<reference evidence="2 3" key="1">
    <citation type="submission" date="2012-06" db="EMBL/GenBank/DDBJ databases">
        <title>Finished chromosome of genome of Crinalium epipsammum PCC 9333.</title>
        <authorList>
            <consortium name="US DOE Joint Genome Institute"/>
            <person name="Gugger M."/>
            <person name="Coursin T."/>
            <person name="Rippka R."/>
            <person name="Tandeau De Marsac N."/>
            <person name="Huntemann M."/>
            <person name="Wei C.-L."/>
            <person name="Han J."/>
            <person name="Detter J.C."/>
            <person name="Han C."/>
            <person name="Tapia R."/>
            <person name="Davenport K."/>
            <person name="Daligault H."/>
            <person name="Erkkila T."/>
            <person name="Gu W."/>
            <person name="Munk A.C.C."/>
            <person name="Teshima H."/>
            <person name="Xu Y."/>
            <person name="Chain P."/>
            <person name="Chen A."/>
            <person name="Krypides N."/>
            <person name="Mavromatis K."/>
            <person name="Markowitz V."/>
            <person name="Szeto E."/>
            <person name="Ivanova N."/>
            <person name="Mikhailova N."/>
            <person name="Ovchinnikova G."/>
            <person name="Pagani I."/>
            <person name="Pati A."/>
            <person name="Goodwin L."/>
            <person name="Peters L."/>
            <person name="Pitluck S."/>
            <person name="Woyke T."/>
            <person name="Kerfeld C."/>
        </authorList>
    </citation>
    <scope>NUCLEOTIDE SEQUENCE [LARGE SCALE GENOMIC DNA]</scope>
    <source>
        <strain evidence="2 3">PCC 9333</strain>
    </source>
</reference>
<dbReference type="HOGENOM" id="CLU_073560_0_0_3"/>
<dbReference type="KEGG" id="cep:Cri9333_2436"/>
<gene>
    <name evidence="2" type="ORF">Cri9333_2436</name>
</gene>
<keyword evidence="3" id="KW-1185">Reference proteome</keyword>
<dbReference type="PANTHER" id="PTHR33926">
    <property type="entry name" value="PROTEIN TIC 22, CHLOROPLASTIC"/>
    <property type="match status" value="1"/>
</dbReference>
<dbReference type="AlphaFoldDB" id="K9VYU0"/>
<evidence type="ECO:0000256" key="1">
    <source>
        <dbReference type="SAM" id="MobiDB-lite"/>
    </source>
</evidence>
<dbReference type="PANTHER" id="PTHR33926:SF4">
    <property type="entry name" value="PROTEIN TIC 22, CHLOROPLASTIC"/>
    <property type="match status" value="1"/>
</dbReference>
<proteinExistence type="predicted"/>
<dbReference type="eggNOG" id="ENOG502Z8C3">
    <property type="taxonomic scope" value="Bacteria"/>
</dbReference>
<dbReference type="Proteomes" id="UP000010472">
    <property type="component" value="Chromosome"/>
</dbReference>
<evidence type="ECO:0000313" key="2">
    <source>
        <dbReference type="EMBL" id="AFZ13303.1"/>
    </source>
</evidence>
<evidence type="ECO:0000313" key="3">
    <source>
        <dbReference type="Proteomes" id="UP000010472"/>
    </source>
</evidence>